<reference evidence="2" key="2">
    <citation type="submission" date="2025-08" db="UniProtKB">
        <authorList>
            <consortium name="Ensembl"/>
        </authorList>
    </citation>
    <scope>IDENTIFICATION</scope>
    <source>
        <strain evidence="2">Glennie</strain>
    </source>
</reference>
<evidence type="ECO:0000313" key="2">
    <source>
        <dbReference type="Ensembl" id="ENSOANP00000052616.1"/>
    </source>
</evidence>
<name>A0A6I8PFD3_ORNAN</name>
<accession>A0A6I8PFD3</accession>
<keyword evidence="3" id="KW-1185">Reference proteome</keyword>
<evidence type="ECO:0000313" key="3">
    <source>
        <dbReference type="Proteomes" id="UP000002279"/>
    </source>
</evidence>
<feature type="region of interest" description="Disordered" evidence="1">
    <location>
        <begin position="90"/>
        <end position="130"/>
    </location>
</feature>
<reference evidence="2 3" key="1">
    <citation type="journal article" date="2008" name="Nature">
        <title>Genome analysis of the platypus reveals unique signatures of evolution.</title>
        <authorList>
            <person name="Warren W.C."/>
            <person name="Hillier L.W."/>
            <person name="Marshall Graves J.A."/>
            <person name="Birney E."/>
            <person name="Ponting C.P."/>
            <person name="Grutzner F."/>
            <person name="Belov K."/>
            <person name="Miller W."/>
            <person name="Clarke L."/>
            <person name="Chinwalla A.T."/>
            <person name="Yang S.P."/>
            <person name="Heger A."/>
            <person name="Locke D.P."/>
            <person name="Miethke P."/>
            <person name="Waters P.D."/>
            <person name="Veyrunes F."/>
            <person name="Fulton L."/>
            <person name="Fulton B."/>
            <person name="Graves T."/>
            <person name="Wallis J."/>
            <person name="Puente X.S."/>
            <person name="Lopez-Otin C."/>
            <person name="Ordonez G.R."/>
            <person name="Eichler E.E."/>
            <person name="Chen L."/>
            <person name="Cheng Z."/>
            <person name="Deakin J.E."/>
            <person name="Alsop A."/>
            <person name="Thompson K."/>
            <person name="Kirby P."/>
            <person name="Papenfuss A.T."/>
            <person name="Wakefield M.J."/>
            <person name="Olender T."/>
            <person name="Lancet D."/>
            <person name="Huttley G.A."/>
            <person name="Smit A.F."/>
            <person name="Pask A."/>
            <person name="Temple-Smith P."/>
            <person name="Batzer M.A."/>
            <person name="Walker J.A."/>
            <person name="Konkel M.K."/>
            <person name="Harris R.S."/>
            <person name="Whittington C.M."/>
            <person name="Wong E.S."/>
            <person name="Gemmell N.J."/>
            <person name="Buschiazzo E."/>
            <person name="Vargas Jentzsch I.M."/>
            <person name="Merkel A."/>
            <person name="Schmitz J."/>
            <person name="Zemann A."/>
            <person name="Churakov G."/>
            <person name="Kriegs J.O."/>
            <person name="Brosius J."/>
            <person name="Murchison E.P."/>
            <person name="Sachidanandam R."/>
            <person name="Smith C."/>
            <person name="Hannon G.J."/>
            <person name="Tsend-Ayush E."/>
            <person name="McMillan D."/>
            <person name="Attenborough R."/>
            <person name="Rens W."/>
            <person name="Ferguson-Smith M."/>
            <person name="Lefevre C.M."/>
            <person name="Sharp J.A."/>
            <person name="Nicholas K.R."/>
            <person name="Ray D.A."/>
            <person name="Kube M."/>
            <person name="Reinhardt R."/>
            <person name="Pringle T.H."/>
            <person name="Taylor J."/>
            <person name="Jones R.C."/>
            <person name="Nixon B."/>
            <person name="Dacheux J.L."/>
            <person name="Niwa H."/>
            <person name="Sekita Y."/>
            <person name="Huang X."/>
            <person name="Stark A."/>
            <person name="Kheradpour P."/>
            <person name="Kellis M."/>
            <person name="Flicek P."/>
            <person name="Chen Y."/>
            <person name="Webber C."/>
            <person name="Hardison R."/>
            <person name="Nelson J."/>
            <person name="Hallsworth-Pepin K."/>
            <person name="Delehaunty K."/>
            <person name="Markovic C."/>
            <person name="Minx P."/>
            <person name="Feng Y."/>
            <person name="Kremitzki C."/>
            <person name="Mitreva M."/>
            <person name="Glasscock J."/>
            <person name="Wylie T."/>
            <person name="Wohldmann P."/>
            <person name="Thiru P."/>
            <person name="Nhan M.N."/>
            <person name="Pohl C.S."/>
            <person name="Smith S.M."/>
            <person name="Hou S."/>
            <person name="Nefedov M."/>
            <person name="de Jong P.J."/>
            <person name="Renfree M.B."/>
            <person name="Mardis E.R."/>
            <person name="Wilson R.K."/>
        </authorList>
    </citation>
    <scope>NUCLEOTIDE SEQUENCE [LARGE SCALE GENOMIC DNA]</scope>
    <source>
        <strain evidence="2 3">Glennie</strain>
    </source>
</reference>
<dbReference type="InParanoid" id="A0A6I8PFD3"/>
<sequence>QLLLHLGGATPQEVARVGRGLVEQQGHGLGLLRLGDEHGVAAQHDGLVLHLVAVDPGEDLGQPGVGHAVGHPVEEVEVAGPLEGLVLGVDHADALGPPPPPSPTHGRPGPGGGSRGAVLETPGAGWTEGDGEGLCQAPFRVLASEPGRLPHVLRRAPKVVSRIIMTMMGFVKRLVCAKHCSKRWDPSLAGPHTSSPAMDPADGLLKSFPE</sequence>
<reference evidence="2" key="3">
    <citation type="submission" date="2025-09" db="UniProtKB">
        <authorList>
            <consortium name="Ensembl"/>
        </authorList>
    </citation>
    <scope>IDENTIFICATION</scope>
    <source>
        <strain evidence="2">Glennie</strain>
    </source>
</reference>
<feature type="region of interest" description="Disordered" evidence="1">
    <location>
        <begin position="187"/>
        <end position="210"/>
    </location>
</feature>
<dbReference type="GeneTree" id="ENSGT01030000234960"/>
<dbReference type="Bgee" id="ENSOANG00000046956">
    <property type="expression patterns" value="Expressed in cerebellum"/>
</dbReference>
<proteinExistence type="predicted"/>
<dbReference type="Proteomes" id="UP000002279">
    <property type="component" value="Chromosome 7"/>
</dbReference>
<organism evidence="2 3">
    <name type="scientific">Ornithorhynchus anatinus</name>
    <name type="common">Duckbill platypus</name>
    <dbReference type="NCBI Taxonomy" id="9258"/>
    <lineage>
        <taxon>Eukaryota</taxon>
        <taxon>Metazoa</taxon>
        <taxon>Chordata</taxon>
        <taxon>Craniata</taxon>
        <taxon>Vertebrata</taxon>
        <taxon>Euteleostomi</taxon>
        <taxon>Mammalia</taxon>
        <taxon>Monotremata</taxon>
        <taxon>Ornithorhynchidae</taxon>
        <taxon>Ornithorhynchus</taxon>
    </lineage>
</organism>
<dbReference type="AlphaFoldDB" id="A0A6I8PFD3"/>
<evidence type="ECO:0000256" key="1">
    <source>
        <dbReference type="SAM" id="MobiDB-lite"/>
    </source>
</evidence>
<dbReference type="Ensembl" id="ENSOANT00000054644.1">
    <property type="protein sequence ID" value="ENSOANP00000052616.1"/>
    <property type="gene ID" value="ENSOANG00000046956.1"/>
</dbReference>
<protein>
    <submittedName>
        <fullName evidence="2">Uncharacterized protein</fullName>
    </submittedName>
</protein>